<feature type="transmembrane region" description="Helical" evidence="1">
    <location>
        <begin position="6"/>
        <end position="27"/>
    </location>
</feature>
<keyword evidence="1" id="KW-1133">Transmembrane helix</keyword>
<keyword evidence="1" id="KW-0812">Transmembrane</keyword>
<accession>A0AAV4W6X3</accession>
<proteinExistence type="predicted"/>
<evidence type="ECO:0000256" key="1">
    <source>
        <dbReference type="SAM" id="Phobius"/>
    </source>
</evidence>
<protein>
    <submittedName>
        <fullName evidence="2">Uncharacterized protein</fullName>
    </submittedName>
</protein>
<comment type="caution">
    <text evidence="2">The sequence shown here is derived from an EMBL/GenBank/DDBJ whole genome shotgun (WGS) entry which is preliminary data.</text>
</comment>
<keyword evidence="1" id="KW-0472">Membrane</keyword>
<sequence length="106" mass="12304">MDTYNAFGLPLILMIYYIAHCLELASLSTKITNCLKKSSGLCENLVYMVNKYFSLFAELEELMSFPIGFIVMRITLEVFRFMFHLFQLDIDQDNLSVSSVLVFCLY</sequence>
<gene>
    <name evidence="2" type="ORF">CEXT_592011</name>
</gene>
<evidence type="ECO:0000313" key="3">
    <source>
        <dbReference type="Proteomes" id="UP001054945"/>
    </source>
</evidence>
<dbReference type="EMBL" id="BPLR01015762">
    <property type="protein sequence ID" value="GIY78507.1"/>
    <property type="molecule type" value="Genomic_DNA"/>
</dbReference>
<name>A0AAV4W6X3_CAEEX</name>
<evidence type="ECO:0000313" key="2">
    <source>
        <dbReference type="EMBL" id="GIY78507.1"/>
    </source>
</evidence>
<organism evidence="2 3">
    <name type="scientific">Caerostris extrusa</name>
    <name type="common">Bark spider</name>
    <name type="synonym">Caerostris bankana</name>
    <dbReference type="NCBI Taxonomy" id="172846"/>
    <lineage>
        <taxon>Eukaryota</taxon>
        <taxon>Metazoa</taxon>
        <taxon>Ecdysozoa</taxon>
        <taxon>Arthropoda</taxon>
        <taxon>Chelicerata</taxon>
        <taxon>Arachnida</taxon>
        <taxon>Araneae</taxon>
        <taxon>Araneomorphae</taxon>
        <taxon>Entelegynae</taxon>
        <taxon>Araneoidea</taxon>
        <taxon>Araneidae</taxon>
        <taxon>Caerostris</taxon>
    </lineage>
</organism>
<keyword evidence="3" id="KW-1185">Reference proteome</keyword>
<dbReference type="Proteomes" id="UP001054945">
    <property type="component" value="Unassembled WGS sequence"/>
</dbReference>
<dbReference type="AlphaFoldDB" id="A0AAV4W6X3"/>
<reference evidence="2 3" key="1">
    <citation type="submission" date="2021-06" db="EMBL/GenBank/DDBJ databases">
        <title>Caerostris extrusa draft genome.</title>
        <authorList>
            <person name="Kono N."/>
            <person name="Arakawa K."/>
        </authorList>
    </citation>
    <scope>NUCLEOTIDE SEQUENCE [LARGE SCALE GENOMIC DNA]</scope>
</reference>